<protein>
    <submittedName>
        <fullName evidence="1">Uncharacterized protein</fullName>
    </submittedName>
</protein>
<organism evidence="1 2">
    <name type="scientific">Saccharomonospora viridis</name>
    <dbReference type="NCBI Taxonomy" id="1852"/>
    <lineage>
        <taxon>Bacteria</taxon>
        <taxon>Bacillati</taxon>
        <taxon>Actinomycetota</taxon>
        <taxon>Actinomycetes</taxon>
        <taxon>Pseudonocardiales</taxon>
        <taxon>Pseudonocardiaceae</taxon>
        <taxon>Saccharomonospora</taxon>
    </lineage>
</organism>
<reference evidence="1 2" key="1">
    <citation type="submission" date="2014-10" db="EMBL/GenBank/DDBJ databases">
        <title>Genome sequence of Micropolyspora internatus JCM3315.</title>
        <authorList>
            <person name="Shin S.-K."/>
            <person name="Yi H."/>
        </authorList>
    </citation>
    <scope>NUCLEOTIDE SEQUENCE [LARGE SCALE GENOMIC DNA]</scope>
    <source>
        <strain evidence="1 2">JCM 3315</strain>
    </source>
</reference>
<comment type="caution">
    <text evidence="1">The sequence shown here is derived from an EMBL/GenBank/DDBJ whole genome shotgun (WGS) entry which is preliminary data.</text>
</comment>
<proteinExistence type="predicted"/>
<evidence type="ECO:0000313" key="1">
    <source>
        <dbReference type="EMBL" id="KHF45675.1"/>
    </source>
</evidence>
<sequence length="37" mass="3755">MEVPGIEPGSSVAFPGLLRAQFAVPLLGPTGHANKPV</sequence>
<accession>A0A837DEN9</accession>
<dbReference type="AlphaFoldDB" id="A0A837DEN9"/>
<gene>
    <name evidence="1" type="ORF">MINT15_08920</name>
</gene>
<name>A0A837DEN9_9PSEU</name>
<dbReference type="Proteomes" id="UP000030848">
    <property type="component" value="Unassembled WGS sequence"/>
</dbReference>
<dbReference type="EMBL" id="JRZE01000002">
    <property type="protein sequence ID" value="KHF45675.1"/>
    <property type="molecule type" value="Genomic_DNA"/>
</dbReference>
<evidence type="ECO:0000313" key="2">
    <source>
        <dbReference type="Proteomes" id="UP000030848"/>
    </source>
</evidence>